<comment type="caution">
    <text evidence="2">The sequence shown here is derived from an EMBL/GenBank/DDBJ whole genome shotgun (WGS) entry which is preliminary data.</text>
</comment>
<feature type="region of interest" description="Disordered" evidence="1">
    <location>
        <begin position="103"/>
        <end position="131"/>
    </location>
</feature>
<dbReference type="AlphaFoldDB" id="A0A7X6HY38"/>
<dbReference type="EMBL" id="JAAVJD010000029">
    <property type="protein sequence ID" value="NJQ05221.1"/>
    <property type="molecule type" value="Genomic_DNA"/>
</dbReference>
<reference evidence="2 3" key="1">
    <citation type="submission" date="2020-03" db="EMBL/GenBank/DDBJ databases">
        <title>Draft genome of Streptomyces sp. ventii, isolated from the Axial Seamount in the Pacific Ocean, and resequencing of the two type strains Streptomyces lonarensis strain NCL 716 and Streptomyces bohaiensis strain 11A07.</title>
        <authorList>
            <person name="Loughran R.M."/>
            <person name="Pfannmuller K.M."/>
            <person name="Wasson B.J."/>
            <person name="Deadmond M.C."/>
            <person name="Paddock B.E."/>
            <person name="Koyack M.J."/>
            <person name="Gallegos D.A."/>
            <person name="Mitchell E.A."/>
            <person name="Ushijima B."/>
            <person name="Saw J.H."/>
            <person name="Mcphail K.L."/>
            <person name="Videau P."/>
        </authorList>
    </citation>
    <scope>NUCLEOTIDE SEQUENCE [LARGE SCALE GENOMIC DNA]</scope>
    <source>
        <strain evidence="2 3">NCL716</strain>
    </source>
</reference>
<protein>
    <submittedName>
        <fullName evidence="2">Uncharacterized protein</fullName>
    </submittedName>
</protein>
<dbReference type="Proteomes" id="UP000578686">
    <property type="component" value="Unassembled WGS sequence"/>
</dbReference>
<keyword evidence="3" id="KW-1185">Reference proteome</keyword>
<dbReference type="RefSeq" id="WP_167968507.1">
    <property type="nucleotide sequence ID" value="NZ_JAAVJD010000029.1"/>
</dbReference>
<evidence type="ECO:0000256" key="1">
    <source>
        <dbReference type="SAM" id="MobiDB-lite"/>
    </source>
</evidence>
<evidence type="ECO:0000313" key="3">
    <source>
        <dbReference type="Proteomes" id="UP000578686"/>
    </source>
</evidence>
<accession>A0A7X6HY38</accession>
<organism evidence="2 3">
    <name type="scientific">Streptomyces lonarensis</name>
    <dbReference type="NCBI Taxonomy" id="700599"/>
    <lineage>
        <taxon>Bacteria</taxon>
        <taxon>Bacillati</taxon>
        <taxon>Actinomycetota</taxon>
        <taxon>Actinomycetes</taxon>
        <taxon>Kitasatosporales</taxon>
        <taxon>Streptomycetaceae</taxon>
        <taxon>Streptomyces</taxon>
    </lineage>
</organism>
<sequence length="254" mass="25775">MKQLSGAVHDLASELVSALRGGDHSVAGTTGSLGGDEALTVAAVRTLGADVLLPSTLLSRPAPEPDVAVCRAAVHAYPPGPQSSPTVAWSHWAMERALARVTAPPHAPSPADALGIAATTGPPDAAGTTDAGPDVTALREASWQALTHQLSVLAALAVPGADSAVATEAARRPVDVSRGFVRAVRRRDWLQAAGAGRWLAVVDGVPPTLGLDAGLRFTLRMGGADARVALHVHAALLMRANDTRPAAARRGGGA</sequence>
<name>A0A7X6HY38_9ACTN</name>
<evidence type="ECO:0000313" key="2">
    <source>
        <dbReference type="EMBL" id="NJQ05221.1"/>
    </source>
</evidence>
<proteinExistence type="predicted"/>
<feature type="compositionally biased region" description="Low complexity" evidence="1">
    <location>
        <begin position="117"/>
        <end position="131"/>
    </location>
</feature>
<gene>
    <name evidence="2" type="ORF">HCN56_06440</name>
</gene>